<dbReference type="PANTHER" id="PTHR32060">
    <property type="entry name" value="TAIL-SPECIFIC PROTEASE"/>
    <property type="match status" value="1"/>
</dbReference>
<dbReference type="Gene3D" id="3.90.226.10">
    <property type="entry name" value="2-enoyl-CoA Hydratase, Chain A, domain 1"/>
    <property type="match status" value="1"/>
</dbReference>
<keyword evidence="4" id="KW-1185">Reference proteome</keyword>
<keyword evidence="1" id="KW-0732">Signal</keyword>
<dbReference type="SMART" id="SM00245">
    <property type="entry name" value="TSPc"/>
    <property type="match status" value="1"/>
</dbReference>
<dbReference type="Proteomes" id="UP001642900">
    <property type="component" value="Unassembled WGS sequence"/>
</dbReference>
<dbReference type="GO" id="GO:0008236">
    <property type="term" value="F:serine-type peptidase activity"/>
    <property type="evidence" value="ECO:0007669"/>
    <property type="project" value="InterPro"/>
</dbReference>
<feature type="chain" id="PRO_5026143758" evidence="1">
    <location>
        <begin position="28"/>
        <end position="420"/>
    </location>
</feature>
<feature type="signal peptide" evidence="1">
    <location>
        <begin position="1"/>
        <end position="27"/>
    </location>
</feature>
<dbReference type="InterPro" id="IPR005151">
    <property type="entry name" value="Tail-specific_protease"/>
</dbReference>
<dbReference type="SUPFAM" id="SSF50156">
    <property type="entry name" value="PDZ domain-like"/>
    <property type="match status" value="1"/>
</dbReference>
<accession>A0A6G4W9W0</accession>
<dbReference type="InterPro" id="IPR036034">
    <property type="entry name" value="PDZ_sf"/>
</dbReference>
<organism evidence="3 4">
    <name type="scientific">Allomesorhizobium camelthorni</name>
    <dbReference type="NCBI Taxonomy" id="475069"/>
    <lineage>
        <taxon>Bacteria</taxon>
        <taxon>Pseudomonadati</taxon>
        <taxon>Pseudomonadota</taxon>
        <taxon>Alphaproteobacteria</taxon>
        <taxon>Hyphomicrobiales</taxon>
        <taxon>Phyllobacteriaceae</taxon>
        <taxon>Allomesorhizobium</taxon>
    </lineage>
</organism>
<dbReference type="GO" id="GO:0004175">
    <property type="term" value="F:endopeptidase activity"/>
    <property type="evidence" value="ECO:0007669"/>
    <property type="project" value="TreeGrafter"/>
</dbReference>
<dbReference type="Gene3D" id="2.30.42.10">
    <property type="match status" value="1"/>
</dbReference>
<evidence type="ECO:0000256" key="1">
    <source>
        <dbReference type="SAM" id="SignalP"/>
    </source>
</evidence>
<dbReference type="SUPFAM" id="SSF52096">
    <property type="entry name" value="ClpP/crotonase"/>
    <property type="match status" value="1"/>
</dbReference>
<evidence type="ECO:0000259" key="2">
    <source>
        <dbReference type="PROSITE" id="PS50106"/>
    </source>
</evidence>
<dbReference type="PROSITE" id="PS50106">
    <property type="entry name" value="PDZ"/>
    <property type="match status" value="1"/>
</dbReference>
<feature type="domain" description="PDZ" evidence="2">
    <location>
        <begin position="137"/>
        <end position="201"/>
    </location>
</feature>
<name>A0A6G4W9W0_9HYPH</name>
<protein>
    <submittedName>
        <fullName evidence="3">PDZ domain-containing protein</fullName>
    </submittedName>
</protein>
<dbReference type="Pfam" id="PF03572">
    <property type="entry name" value="Peptidase_S41"/>
    <property type="match status" value="1"/>
</dbReference>
<sequence length="420" mass="45541">MRNSQMKRASYLAAAPLLFLAIAEAPAADPPRSGHPVFDRAVELVTDNFHDESAIDRFAAAVRREIEDPQSPVAKASPPERIDQAIDAVLASLDASHMGHFQPDTIDYFELADIFRYAIRNDMRRLFPPDGEVSYPGIGMVARPENGARFVSDVYDGSPADRAGILVGDEVLSVDGKPYHEIESFSGKIGRPVELRLRRRAGAEPITLKIAVEKLRPLPAFEKAIEESAEVATHDGRKIGYIRLWTLAARNSMGAVAEALADGKLKDADGLVLDLRGRWGGGSSDAAELFVGDTPSFRLIPRKGEDVLANVRWRRPVVAIIDEGSRSGLEVFAYALKVNGIPLVGARTAGALLAGRGYLLPDDSLLEIAVSDAVLEENTRLEGAGVEPDLPVPFSLPYAAGHDPQRDAAIEEMRRILARG</sequence>
<evidence type="ECO:0000313" key="3">
    <source>
        <dbReference type="EMBL" id="NGO50940.1"/>
    </source>
</evidence>
<dbReference type="InterPro" id="IPR001478">
    <property type="entry name" value="PDZ"/>
</dbReference>
<dbReference type="Pfam" id="PF17820">
    <property type="entry name" value="PDZ_6"/>
    <property type="match status" value="1"/>
</dbReference>
<dbReference type="Gene3D" id="3.30.750.44">
    <property type="match status" value="1"/>
</dbReference>
<proteinExistence type="predicted"/>
<evidence type="ECO:0000313" key="4">
    <source>
        <dbReference type="Proteomes" id="UP001642900"/>
    </source>
</evidence>
<dbReference type="CDD" id="cd07562">
    <property type="entry name" value="Peptidase_S41_TRI"/>
    <property type="match status" value="1"/>
</dbReference>
<dbReference type="SMART" id="SM00228">
    <property type="entry name" value="PDZ"/>
    <property type="match status" value="1"/>
</dbReference>
<dbReference type="AlphaFoldDB" id="A0A6G4W9W0"/>
<dbReference type="InterPro" id="IPR041489">
    <property type="entry name" value="PDZ_6"/>
</dbReference>
<comment type="caution">
    <text evidence="3">The sequence shown here is derived from an EMBL/GenBank/DDBJ whole genome shotgun (WGS) entry which is preliminary data.</text>
</comment>
<dbReference type="InterPro" id="IPR029045">
    <property type="entry name" value="ClpP/crotonase-like_dom_sf"/>
</dbReference>
<gene>
    <name evidence="3" type="ORF">G6N73_07060</name>
</gene>
<reference evidence="3 4" key="1">
    <citation type="submission" date="2020-02" db="EMBL/GenBank/DDBJ databases">
        <title>Genome sequence of strain CCNWXJ40-4.</title>
        <authorList>
            <person name="Gao J."/>
            <person name="Sun J."/>
        </authorList>
    </citation>
    <scope>NUCLEOTIDE SEQUENCE [LARGE SCALE GENOMIC DNA]</scope>
    <source>
        <strain evidence="3 4">CCNWXJ 40-4</strain>
    </source>
</reference>
<dbReference type="EMBL" id="JAAKZF010000005">
    <property type="protein sequence ID" value="NGO50940.1"/>
    <property type="molecule type" value="Genomic_DNA"/>
</dbReference>
<dbReference type="GO" id="GO:0006508">
    <property type="term" value="P:proteolysis"/>
    <property type="evidence" value="ECO:0007669"/>
    <property type="project" value="InterPro"/>
</dbReference>
<dbReference type="PANTHER" id="PTHR32060:SF22">
    <property type="entry name" value="CARBOXYL-TERMINAL-PROCESSING PEPTIDASE 3, CHLOROPLASTIC"/>
    <property type="match status" value="1"/>
</dbReference>